<dbReference type="EMBL" id="CM007370">
    <property type="protein sequence ID" value="OIW03085.1"/>
    <property type="molecule type" value="Genomic_DNA"/>
</dbReference>
<dbReference type="PANTHER" id="PTHR46148">
    <property type="entry name" value="CHROMO DOMAIN-CONTAINING PROTEIN"/>
    <property type="match status" value="1"/>
</dbReference>
<accession>A0A1J7HN03</accession>
<dbReference type="OMA" id="PYSIIAK"/>
<gene>
    <name evidence="2" type="ORF">TanjilG_07237</name>
</gene>
<dbReference type="SMART" id="SM00298">
    <property type="entry name" value="CHROMO"/>
    <property type="match status" value="1"/>
</dbReference>
<keyword evidence="3" id="KW-1185">Reference proteome</keyword>
<evidence type="ECO:0000313" key="2">
    <source>
        <dbReference type="EMBL" id="OIW03085.1"/>
    </source>
</evidence>
<dbReference type="InterPro" id="IPR000953">
    <property type="entry name" value="Chromo/chromo_shadow_dom"/>
</dbReference>
<dbReference type="AlphaFoldDB" id="A0A1J7HN03"/>
<protein>
    <recommendedName>
        <fullName evidence="1">Chromo domain-containing protein</fullName>
    </recommendedName>
</protein>
<organism evidence="2 3">
    <name type="scientific">Lupinus angustifolius</name>
    <name type="common">Narrow-leaved blue lupine</name>
    <dbReference type="NCBI Taxonomy" id="3871"/>
    <lineage>
        <taxon>Eukaryota</taxon>
        <taxon>Viridiplantae</taxon>
        <taxon>Streptophyta</taxon>
        <taxon>Embryophyta</taxon>
        <taxon>Tracheophyta</taxon>
        <taxon>Spermatophyta</taxon>
        <taxon>Magnoliopsida</taxon>
        <taxon>eudicotyledons</taxon>
        <taxon>Gunneridae</taxon>
        <taxon>Pentapetalae</taxon>
        <taxon>rosids</taxon>
        <taxon>fabids</taxon>
        <taxon>Fabales</taxon>
        <taxon>Fabaceae</taxon>
        <taxon>Papilionoideae</taxon>
        <taxon>50 kb inversion clade</taxon>
        <taxon>genistoids sensu lato</taxon>
        <taxon>core genistoids</taxon>
        <taxon>Genisteae</taxon>
        <taxon>Lupinus</taxon>
    </lineage>
</organism>
<dbReference type="Gene3D" id="2.40.50.40">
    <property type="match status" value="1"/>
</dbReference>
<dbReference type="PANTHER" id="PTHR46148:SF52">
    <property type="entry name" value="OS04G0603800 PROTEIN"/>
    <property type="match status" value="1"/>
</dbReference>
<dbReference type="Gramene" id="OIW03085">
    <property type="protein sequence ID" value="OIW03085"/>
    <property type="gene ID" value="TanjilG_07237"/>
</dbReference>
<dbReference type="STRING" id="3871.A0A1J7HN03"/>
<name>A0A1J7HN03_LUPAN</name>
<dbReference type="SUPFAM" id="SSF54160">
    <property type="entry name" value="Chromo domain-like"/>
    <property type="match status" value="1"/>
</dbReference>
<dbReference type="Pfam" id="PF24626">
    <property type="entry name" value="SH3_Tf2-1"/>
    <property type="match status" value="1"/>
</dbReference>
<dbReference type="Proteomes" id="UP000188354">
    <property type="component" value="Chromosome LG10"/>
</dbReference>
<dbReference type="InterPro" id="IPR016197">
    <property type="entry name" value="Chromo-like_dom_sf"/>
</dbReference>
<proteinExistence type="predicted"/>
<feature type="domain" description="Chromo" evidence="1">
    <location>
        <begin position="155"/>
        <end position="214"/>
    </location>
</feature>
<reference evidence="2 3" key="1">
    <citation type="journal article" date="2017" name="Plant Biotechnol. J.">
        <title>A comprehensive draft genome sequence for lupin (Lupinus angustifolius), an emerging health food: insights into plant-microbe interactions and legume evolution.</title>
        <authorList>
            <person name="Hane J.K."/>
            <person name="Ming Y."/>
            <person name="Kamphuis L.G."/>
            <person name="Nelson M.N."/>
            <person name="Garg G."/>
            <person name="Atkins C.A."/>
            <person name="Bayer P.E."/>
            <person name="Bravo A."/>
            <person name="Bringans S."/>
            <person name="Cannon S."/>
            <person name="Edwards D."/>
            <person name="Foley R."/>
            <person name="Gao L.L."/>
            <person name="Harrison M.J."/>
            <person name="Huang W."/>
            <person name="Hurgobin B."/>
            <person name="Li S."/>
            <person name="Liu C.W."/>
            <person name="McGrath A."/>
            <person name="Morahan G."/>
            <person name="Murray J."/>
            <person name="Weller J."/>
            <person name="Jian J."/>
            <person name="Singh K.B."/>
        </authorList>
    </citation>
    <scope>NUCLEOTIDE SEQUENCE [LARGE SCALE GENOMIC DNA]</scope>
    <source>
        <strain evidence="3">cv. Tanjil</strain>
        <tissue evidence="2">Whole plant</tissue>
    </source>
</reference>
<sequence>MTPFKALYGFDPPTLINGCSVPSKVEEVNQLVQQRDEVLGELWQNLLKAQDQMKAQLDKHRRMVEFSVGDWVYLKLQPYKLKSLANRPCAKLAARFYGPYQVLSRVGMVAYKLDLPVQAKVHPVFHVSLLKKALKPNQQPQPLPPMLNKEYELEVEPEDIVGWREDNQGQMEVLVKWVQLPTCDNTWKSTAVVQDKFLLFPLEDKMALLEGIDKYQGVRDVIRPLIKHVYVRRNKG</sequence>
<dbReference type="InterPro" id="IPR056924">
    <property type="entry name" value="SH3_Tf2-1"/>
</dbReference>
<evidence type="ECO:0000259" key="1">
    <source>
        <dbReference type="PROSITE" id="PS50013"/>
    </source>
</evidence>
<evidence type="ECO:0000313" key="3">
    <source>
        <dbReference type="Proteomes" id="UP000188354"/>
    </source>
</evidence>
<dbReference type="PROSITE" id="PS50013">
    <property type="entry name" value="CHROMO_2"/>
    <property type="match status" value="1"/>
</dbReference>